<protein>
    <submittedName>
        <fullName evidence="2">Restriction system endonuclease</fullName>
    </submittedName>
</protein>
<evidence type="ECO:0000259" key="1">
    <source>
        <dbReference type="Pfam" id="PF10593"/>
    </source>
</evidence>
<dbReference type="HOGENOM" id="CLU_020066_1_0_11"/>
<dbReference type="STRING" id="662755.CRES_0473"/>
<dbReference type="KEGG" id="crd:CRES_0473"/>
<proteinExistence type="predicted"/>
<dbReference type="GO" id="GO:0004519">
    <property type="term" value="F:endonuclease activity"/>
    <property type="evidence" value="ECO:0007669"/>
    <property type="project" value="UniProtKB-KW"/>
</dbReference>
<gene>
    <name evidence="2" type="ordered locus">CRES_0473</name>
</gene>
<dbReference type="Pfam" id="PF10593">
    <property type="entry name" value="Z1"/>
    <property type="match status" value="1"/>
</dbReference>
<keyword evidence="2" id="KW-0378">Hydrolase</keyword>
<dbReference type="AlphaFoldDB" id="F8DYE3"/>
<dbReference type="EMBL" id="CP002857">
    <property type="protein sequence ID" value="AEI08836.1"/>
    <property type="molecule type" value="Genomic_DNA"/>
</dbReference>
<name>F8DYE3_CORRG</name>
<sequence>MSDQHHFEEYLESLDTADLAEAVEKTKDKFDSEVLNDFDYVSDRQVLLYGDVQSGKTSHMQGIISHCMDEGFQTVIVLTSPNTRLVNQTYDRIFLSIPTAEVCKADLINDFRLNLRRAKPRKCVIVLGKTPKVLDKWLEVLRESNILRGHPVLIVDDEADATSLNTQVNKCEVSRINQQLTQIREQATGCIYLQVTGTPQAVLLQSELSGWKIDKALSFPAGDQYVGGKKFFDQLPNPFTRVFGESDKAEELNLRTAVITHLVTSAIFALGDTQPCNMLIHPSHLTPIHTTYAKRVRGILDEVYSDWHGARNELKTVYNQVLETFPEAPAFEEIIEKLLSLRDDFKIVLVNSSSSSTEEDWSKGYNFIVGGTSLGRGLTFDFLQTTFYVRTTSQPQADTLWQHARMFGYKRDPKTIRLFLPASLAKIFQEVHQGNEVIKQQLGEGIPVEDLRISLGGGVQPTRSNVLDRKRVKFLTGGVNYFAANPVIPDFSSLDSKLTDLLDREGNDFHLSPKAVISLTQYFETESSDLDLATFRVALQQIFESNPLLTVRVVLRTDRKVNHGRGALLSPNDQQLSKNENAHPLLILYRIEGVNEAARAKGETTWSRDPIWVPNIMLPMPRQFWRLDDE</sequence>
<dbReference type="eggNOG" id="COG0610">
    <property type="taxonomic scope" value="Bacteria"/>
</dbReference>
<dbReference type="InterPro" id="IPR018310">
    <property type="entry name" value="Put_endonuclease_Z1-dom"/>
</dbReference>
<dbReference type="RefSeq" id="WP_013887861.1">
    <property type="nucleotide sequence ID" value="NC_015673.1"/>
</dbReference>
<accession>F8DYE3</accession>
<dbReference type="OrthoDB" id="436461at2"/>
<evidence type="ECO:0000313" key="3">
    <source>
        <dbReference type="Proteomes" id="UP000000492"/>
    </source>
</evidence>
<keyword evidence="3" id="KW-1185">Reference proteome</keyword>
<feature type="domain" description="Putative endonuclease Z1" evidence="1">
    <location>
        <begin position="254"/>
        <end position="443"/>
    </location>
</feature>
<evidence type="ECO:0000313" key="2">
    <source>
        <dbReference type="EMBL" id="AEI08836.1"/>
    </source>
</evidence>
<keyword evidence="2" id="KW-0540">Nuclease</keyword>
<dbReference type="InterPro" id="IPR027417">
    <property type="entry name" value="P-loop_NTPase"/>
</dbReference>
<dbReference type="Gene3D" id="3.40.50.300">
    <property type="entry name" value="P-loop containing nucleotide triphosphate hydrolases"/>
    <property type="match status" value="1"/>
</dbReference>
<dbReference type="SUPFAM" id="SSF52540">
    <property type="entry name" value="P-loop containing nucleoside triphosphate hydrolases"/>
    <property type="match status" value="1"/>
</dbReference>
<reference evidence="2 3" key="1">
    <citation type="journal article" date="2012" name="BMC Genomics">
        <title>Complete genome sequence, lifestyle, and multi-drug resistance of the human pathogen Corynebacterium resistens DSM 45100 isolated from blood samples of a leukemia patient.</title>
        <authorList>
            <person name="Schroder J."/>
            <person name="Maus I."/>
            <person name="Meyer K."/>
            <person name="Wordemann S."/>
            <person name="Blom J."/>
            <person name="Jaenicke S."/>
            <person name="Schneider J."/>
            <person name="Trost E."/>
            <person name="Tauch A."/>
        </authorList>
    </citation>
    <scope>NUCLEOTIDE SEQUENCE [LARGE SCALE GENOMIC DNA]</scope>
    <source>
        <strain evidence="3">DSM 45100 / JCM 12819 / CCUG 50093 / GTC 2026 / SICGH 158</strain>
    </source>
</reference>
<keyword evidence="2" id="KW-0255">Endonuclease</keyword>
<dbReference type="Proteomes" id="UP000000492">
    <property type="component" value="Chromosome"/>
</dbReference>
<dbReference type="REBASE" id="127708">
    <property type="entry name" value="H.Cre45100ORF475P"/>
</dbReference>
<organism evidence="2 3">
    <name type="scientific">Corynebacterium resistens (strain DSM 45100 / JCM 12819 / GTC 2026 / SICGH 158)</name>
    <dbReference type="NCBI Taxonomy" id="662755"/>
    <lineage>
        <taxon>Bacteria</taxon>
        <taxon>Bacillati</taxon>
        <taxon>Actinomycetota</taxon>
        <taxon>Actinomycetes</taxon>
        <taxon>Mycobacteriales</taxon>
        <taxon>Corynebacteriaceae</taxon>
        <taxon>Corynebacterium</taxon>
    </lineage>
</organism>